<proteinExistence type="predicted"/>
<reference evidence="1" key="1">
    <citation type="submission" date="2019-08" db="EMBL/GenBank/DDBJ databases">
        <authorList>
            <person name="Kucharzyk K."/>
            <person name="Murdoch R.W."/>
            <person name="Higgins S."/>
            <person name="Loffler F."/>
        </authorList>
    </citation>
    <scope>NUCLEOTIDE SEQUENCE</scope>
</reference>
<comment type="caution">
    <text evidence="1">The sequence shown here is derived from an EMBL/GenBank/DDBJ whole genome shotgun (WGS) entry which is preliminary data.</text>
</comment>
<protein>
    <submittedName>
        <fullName evidence="1">Uncharacterized protein</fullName>
    </submittedName>
</protein>
<sequence length="123" mass="14037">MIQCDAVFTRDLPRGVARSDRIGALALYFLVQQLFQLGIIYHALGQINAAALLHLLHKFHLTVRVFRLVGGFDCIDRRRQLVALCGGSVKHIVHIKPYCLRDLRTGIFQNCVCQRLRIAHFAR</sequence>
<accession>A0A645CWB4</accession>
<dbReference type="AlphaFoldDB" id="A0A645CWB4"/>
<gene>
    <name evidence="1" type="ORF">SDC9_128251</name>
</gene>
<dbReference type="EMBL" id="VSSQ01030609">
    <property type="protein sequence ID" value="MPM81199.1"/>
    <property type="molecule type" value="Genomic_DNA"/>
</dbReference>
<evidence type="ECO:0000313" key="1">
    <source>
        <dbReference type="EMBL" id="MPM81199.1"/>
    </source>
</evidence>
<organism evidence="1">
    <name type="scientific">bioreactor metagenome</name>
    <dbReference type="NCBI Taxonomy" id="1076179"/>
    <lineage>
        <taxon>unclassified sequences</taxon>
        <taxon>metagenomes</taxon>
        <taxon>ecological metagenomes</taxon>
    </lineage>
</organism>
<name>A0A645CWB4_9ZZZZ</name>